<evidence type="ECO:0000259" key="4">
    <source>
        <dbReference type="PROSITE" id="PS51379"/>
    </source>
</evidence>
<feature type="domain" description="4Fe-4S ferredoxin-type" evidence="4">
    <location>
        <begin position="62"/>
        <end position="92"/>
    </location>
</feature>
<accession>A0A844GH65</accession>
<dbReference type="InterPro" id="IPR017896">
    <property type="entry name" value="4Fe4S_Fe-S-bd"/>
</dbReference>
<keyword evidence="1" id="KW-0479">Metal-binding</keyword>
<dbReference type="Gene3D" id="3.30.70.20">
    <property type="match status" value="1"/>
</dbReference>
<evidence type="ECO:0000313" key="5">
    <source>
        <dbReference type="EMBL" id="MTD60512.1"/>
    </source>
</evidence>
<dbReference type="SUPFAM" id="SSF54862">
    <property type="entry name" value="4Fe-4S ferredoxins"/>
    <property type="match status" value="1"/>
</dbReference>
<dbReference type="PROSITE" id="PS00198">
    <property type="entry name" value="4FE4S_FER_1"/>
    <property type="match status" value="1"/>
</dbReference>
<dbReference type="Pfam" id="PF12838">
    <property type="entry name" value="Fer4_7"/>
    <property type="match status" value="1"/>
</dbReference>
<evidence type="ECO:0000256" key="1">
    <source>
        <dbReference type="ARBA" id="ARBA00022723"/>
    </source>
</evidence>
<dbReference type="PROSITE" id="PS51379">
    <property type="entry name" value="4FE4S_FER_2"/>
    <property type="match status" value="2"/>
</dbReference>
<dbReference type="AlphaFoldDB" id="A0A844GH65"/>
<feature type="domain" description="4Fe-4S ferredoxin-type" evidence="4">
    <location>
        <begin position="30"/>
        <end position="59"/>
    </location>
</feature>
<name>A0A844GH65_9FIRM</name>
<organism evidence="5 6">
    <name type="scientific">Blautia luti DSM 14534 = JCM 17040</name>
    <dbReference type="NCBI Taxonomy" id="649762"/>
    <lineage>
        <taxon>Bacteria</taxon>
        <taxon>Bacillati</taxon>
        <taxon>Bacillota</taxon>
        <taxon>Clostridia</taxon>
        <taxon>Lachnospirales</taxon>
        <taxon>Lachnospiraceae</taxon>
        <taxon>Blautia</taxon>
    </lineage>
</organism>
<keyword evidence="3" id="KW-0411">Iron-sulfur</keyword>
<comment type="caution">
    <text evidence="5">The sequence shown here is derived from an EMBL/GenBank/DDBJ whole genome shotgun (WGS) entry which is preliminary data.</text>
</comment>
<sequence>MTAAKVQEEEQEPGDAKASFEVEPVPCSTNPLKYDESKCIGCNRCANVCQCDILLPSPEKGKHPIIMYPGECYYCGACVMVCPKDAIKLVHPLMNRAKFVEVRH</sequence>
<dbReference type="Proteomes" id="UP000437824">
    <property type="component" value="Unassembled WGS sequence"/>
</dbReference>
<protein>
    <submittedName>
        <fullName evidence="5">4Fe-4S dicluster domain-containing protein</fullName>
    </submittedName>
</protein>
<proteinExistence type="predicted"/>
<evidence type="ECO:0000256" key="2">
    <source>
        <dbReference type="ARBA" id="ARBA00023004"/>
    </source>
</evidence>
<gene>
    <name evidence="5" type="ORF">GKZ57_04370</name>
</gene>
<dbReference type="GO" id="GO:0046872">
    <property type="term" value="F:metal ion binding"/>
    <property type="evidence" value="ECO:0007669"/>
    <property type="project" value="UniProtKB-KW"/>
</dbReference>
<evidence type="ECO:0000256" key="3">
    <source>
        <dbReference type="ARBA" id="ARBA00023014"/>
    </source>
</evidence>
<keyword evidence="2" id="KW-0408">Iron</keyword>
<evidence type="ECO:0000313" key="6">
    <source>
        <dbReference type="Proteomes" id="UP000437824"/>
    </source>
</evidence>
<dbReference type="EMBL" id="WMBC01000002">
    <property type="protein sequence ID" value="MTD60512.1"/>
    <property type="molecule type" value="Genomic_DNA"/>
</dbReference>
<dbReference type="InterPro" id="IPR017900">
    <property type="entry name" value="4Fe4S_Fe_S_CS"/>
</dbReference>
<reference evidence="5 6" key="1">
    <citation type="submission" date="2019-11" db="EMBL/GenBank/DDBJ databases">
        <title>Draft genome sequence of Blautia luti DSM 14534T, isolated from human stool.</title>
        <authorList>
            <person name="Ortiz R."/>
            <person name="Melis-Arcos F."/>
            <person name="Covarrubias P."/>
            <person name="Cardenas J.P."/>
            <person name="Perez-Donoso J."/>
            <person name="Almonacid D."/>
        </authorList>
    </citation>
    <scope>NUCLEOTIDE SEQUENCE [LARGE SCALE GENOMIC DNA]</scope>
    <source>
        <strain evidence="5 6">DSM 14534</strain>
    </source>
</reference>
<dbReference type="GO" id="GO:0051536">
    <property type="term" value="F:iron-sulfur cluster binding"/>
    <property type="evidence" value="ECO:0007669"/>
    <property type="project" value="UniProtKB-KW"/>
</dbReference>